<feature type="transmembrane region" description="Helical" evidence="4">
    <location>
        <begin position="146"/>
        <end position="164"/>
    </location>
</feature>
<gene>
    <name evidence="6" type="ORF">VIN30_09700</name>
</gene>
<feature type="domain" description="HTH luxR-type" evidence="5">
    <location>
        <begin position="460"/>
        <end position="522"/>
    </location>
</feature>
<reference evidence="6 7" key="1">
    <citation type="submission" date="2024-01" db="EMBL/GenBank/DDBJ databases">
        <title>novel species in genus Adlercreutzia.</title>
        <authorList>
            <person name="Liu X."/>
        </authorList>
    </citation>
    <scope>NUCLEOTIDE SEQUENCE [LARGE SCALE GENOMIC DNA]</scope>
    <source>
        <strain evidence="6 7">R7</strain>
    </source>
</reference>
<keyword evidence="1" id="KW-0805">Transcription regulation</keyword>
<dbReference type="InterPro" id="IPR000792">
    <property type="entry name" value="Tscrpt_reg_LuxR_C"/>
</dbReference>
<feature type="transmembrane region" description="Helical" evidence="4">
    <location>
        <begin position="386"/>
        <end position="405"/>
    </location>
</feature>
<feature type="transmembrane region" description="Helical" evidence="4">
    <location>
        <begin position="21"/>
        <end position="39"/>
    </location>
</feature>
<keyword evidence="4" id="KW-0472">Membrane</keyword>
<dbReference type="SUPFAM" id="SSF103473">
    <property type="entry name" value="MFS general substrate transporter"/>
    <property type="match status" value="1"/>
</dbReference>
<dbReference type="Pfam" id="PF00196">
    <property type="entry name" value="GerE"/>
    <property type="match status" value="1"/>
</dbReference>
<organism evidence="6 7">
    <name type="scientific">Adlercreutzia wanghongyangiae</name>
    <dbReference type="NCBI Taxonomy" id="3111451"/>
    <lineage>
        <taxon>Bacteria</taxon>
        <taxon>Bacillati</taxon>
        <taxon>Actinomycetota</taxon>
        <taxon>Coriobacteriia</taxon>
        <taxon>Eggerthellales</taxon>
        <taxon>Eggerthellaceae</taxon>
        <taxon>Adlercreutzia</taxon>
    </lineage>
</organism>
<dbReference type="EMBL" id="JAYMFF010000020">
    <property type="protein sequence ID" value="MEC4176719.1"/>
    <property type="molecule type" value="Genomic_DNA"/>
</dbReference>
<evidence type="ECO:0000256" key="1">
    <source>
        <dbReference type="ARBA" id="ARBA00023015"/>
    </source>
</evidence>
<evidence type="ECO:0000256" key="4">
    <source>
        <dbReference type="SAM" id="Phobius"/>
    </source>
</evidence>
<feature type="transmembrane region" description="Helical" evidence="4">
    <location>
        <begin position="347"/>
        <end position="366"/>
    </location>
</feature>
<dbReference type="InterPro" id="IPR016032">
    <property type="entry name" value="Sig_transdc_resp-reg_C-effctor"/>
</dbReference>
<dbReference type="CDD" id="cd06170">
    <property type="entry name" value="LuxR_C_like"/>
    <property type="match status" value="1"/>
</dbReference>
<evidence type="ECO:0000313" key="6">
    <source>
        <dbReference type="EMBL" id="MEC4176719.1"/>
    </source>
</evidence>
<dbReference type="PROSITE" id="PS50043">
    <property type="entry name" value="HTH_LUXR_2"/>
    <property type="match status" value="1"/>
</dbReference>
<dbReference type="SUPFAM" id="SSF46894">
    <property type="entry name" value="C-terminal effector domain of the bipartite response regulators"/>
    <property type="match status" value="1"/>
</dbReference>
<feature type="transmembrane region" description="Helical" evidence="4">
    <location>
        <begin position="319"/>
        <end position="340"/>
    </location>
</feature>
<evidence type="ECO:0000256" key="3">
    <source>
        <dbReference type="ARBA" id="ARBA00023163"/>
    </source>
</evidence>
<comment type="caution">
    <text evidence="6">The sequence shown here is derived from an EMBL/GenBank/DDBJ whole genome shotgun (WGS) entry which is preliminary data.</text>
</comment>
<feature type="transmembrane region" description="Helical" evidence="4">
    <location>
        <begin position="89"/>
        <end position="107"/>
    </location>
</feature>
<name>A0ABU6IJY4_9ACTN</name>
<keyword evidence="4" id="KW-1133">Transmembrane helix</keyword>
<protein>
    <submittedName>
        <fullName evidence="6">Helix-turn-helix transcriptional regulator</fullName>
    </submittedName>
</protein>
<feature type="transmembrane region" description="Helical" evidence="4">
    <location>
        <begin position="295"/>
        <end position="313"/>
    </location>
</feature>
<feature type="transmembrane region" description="Helical" evidence="4">
    <location>
        <begin position="235"/>
        <end position="255"/>
    </location>
</feature>
<keyword evidence="7" id="KW-1185">Reference proteome</keyword>
<dbReference type="InterPro" id="IPR036388">
    <property type="entry name" value="WH-like_DNA-bd_sf"/>
</dbReference>
<feature type="transmembrane region" description="Helical" evidence="4">
    <location>
        <begin position="267"/>
        <end position="288"/>
    </location>
</feature>
<dbReference type="Gene3D" id="1.10.10.10">
    <property type="entry name" value="Winged helix-like DNA-binding domain superfamily/Winged helix DNA-binding domain"/>
    <property type="match status" value="1"/>
</dbReference>
<dbReference type="Proteomes" id="UP001349994">
    <property type="component" value="Unassembled WGS sequence"/>
</dbReference>
<dbReference type="PANTHER" id="PTHR44688:SF16">
    <property type="entry name" value="DNA-BINDING TRANSCRIPTIONAL ACTIVATOR DEVR_DOSR"/>
    <property type="match status" value="1"/>
</dbReference>
<sequence length="522" mass="54318">MTHSSAPSAAPGALSRLEGALKLRYLGIGFIWAWIYGSYETFAVYPERVGIGINADESWVISATVVVITMFATGLLLGRRPAAPRRRLALAASIAAAAGTVLSALPASGDTPALALFASGLLTGFGTGALYVLWGQALARLDAESAEVAIPSASLVMFAGALVLPYLPGFAGVAATATLPLLSGLLLWLTYRDPVVAWEGDEPEDGDAPHASVENARTRSSEVGRTLLPAPIARISALVLLSYFTVGCCGALQQGADKPFIVLGLDAPTIIGSLGGIVLMACFVLFASRPRFDSLFRLIAPLIVGSAALLPWADLWAVFLSETLVSLADTILTIATVLFVTDAARRGLVNAAAGVGITQGSLQLGVLLGNLAGSAASPLASASTTGLFSIALGLTAFFALTWLLYPAERDRRASGSCRGISSDLAGEHSDGAVHVIAGNLATGTGAEGSRETTLEAACNVLAEAHGLSGREREILGYLARGRSQPYIREELVLSKNTVATHVKHIYQKLGVHSRQELLDLFE</sequence>
<keyword evidence="3" id="KW-0804">Transcription</keyword>
<dbReference type="SMART" id="SM00421">
    <property type="entry name" value="HTH_LUXR"/>
    <property type="match status" value="1"/>
</dbReference>
<proteinExistence type="predicted"/>
<evidence type="ECO:0000259" key="5">
    <source>
        <dbReference type="PROSITE" id="PS50043"/>
    </source>
</evidence>
<feature type="transmembrane region" description="Helical" evidence="4">
    <location>
        <begin position="59"/>
        <end position="77"/>
    </location>
</feature>
<feature type="transmembrane region" description="Helical" evidence="4">
    <location>
        <begin position="113"/>
        <end position="134"/>
    </location>
</feature>
<keyword evidence="2" id="KW-0238">DNA-binding</keyword>
<evidence type="ECO:0000256" key="2">
    <source>
        <dbReference type="ARBA" id="ARBA00023125"/>
    </source>
</evidence>
<dbReference type="InterPro" id="IPR036259">
    <property type="entry name" value="MFS_trans_sf"/>
</dbReference>
<accession>A0ABU6IJY4</accession>
<dbReference type="PRINTS" id="PR00038">
    <property type="entry name" value="HTHLUXR"/>
</dbReference>
<evidence type="ECO:0000313" key="7">
    <source>
        <dbReference type="Proteomes" id="UP001349994"/>
    </source>
</evidence>
<dbReference type="PANTHER" id="PTHR44688">
    <property type="entry name" value="DNA-BINDING TRANSCRIPTIONAL ACTIVATOR DEVR_DOSR"/>
    <property type="match status" value="1"/>
</dbReference>
<feature type="transmembrane region" description="Helical" evidence="4">
    <location>
        <begin position="170"/>
        <end position="189"/>
    </location>
</feature>
<dbReference type="RefSeq" id="WP_338211196.1">
    <property type="nucleotide sequence ID" value="NZ_JAYMFF010000020.1"/>
</dbReference>
<keyword evidence="4" id="KW-0812">Transmembrane</keyword>